<evidence type="ECO:0000313" key="15">
    <source>
        <dbReference type="RefSeq" id="XP_014681505.1"/>
    </source>
</evidence>
<sequence>MSLGFTLAFGAMFSKTWRVHAIFTNIKLNKKVIKDYKLFAIIGVLLFCDIVVLATWAAVDPMSRAKQNMTAKRDPHHDDQEIIPVREFCESKHIEIWLGVIMASKGLLMAFGCFLAWETRHVNIPALNDSKYVGMSVYNVVILCVAGAAIAFLIQDQQNASFGILSLFVIFCTTITLCLVFVPKLLELRCNPSGNDKRIRATLKTAKTQQTTHNAELHIKLKNLKEENIKHRKRLEDVNKELEALMERLKDEGEDMSLISPVHRAVAALRLESSPLHTSYRGSSTDEEEINSVYSSEEQMDGTMWQLEAGSKPRLQHYFMPDISSSAVSEITDAIELSDIGNRPTFNVLPTIAASQTDILDACADKTLADKELRPQDGSSRPPKRAGGLPYHDLAFINNLNKRTPLSESDTNSIRSGSLQGDDDAATPVGSRKDSLCSGTLTASSPSRSVASEHRLRANSSDHTVTADDARTTSANSSIGDQSAGRLGDAVDVAASATYSVGDDAGDRLRERHAAAAGSGEETAGKDADAQPPESHSLLGEARSVERLLGMPPGHDRAHRTKPPLTMKPTPPPPPPRRPHADATADEAESDVFRVDVSITVFLYKMDAYIVDLV</sequence>
<keyword evidence="8" id="KW-0325">Glycoprotein</keyword>
<keyword evidence="14" id="KW-1185">Reference proteome</keyword>
<evidence type="ECO:0000256" key="2">
    <source>
        <dbReference type="ARBA" id="ARBA00022475"/>
    </source>
</evidence>
<dbReference type="Pfam" id="PF00003">
    <property type="entry name" value="7tm_3"/>
    <property type="match status" value="1"/>
</dbReference>
<evidence type="ECO:0000259" key="13">
    <source>
        <dbReference type="PROSITE" id="PS50259"/>
    </source>
</evidence>
<dbReference type="PANTHER" id="PTHR10519:SF74">
    <property type="entry name" value="GAMMA-AMINOBUTYRIC ACID TYPE B RECEPTOR SUBUNIT 2"/>
    <property type="match status" value="1"/>
</dbReference>
<evidence type="ECO:0000256" key="1">
    <source>
        <dbReference type="ARBA" id="ARBA00004651"/>
    </source>
</evidence>
<dbReference type="PRINTS" id="PR01176">
    <property type="entry name" value="GABABRECEPTR"/>
</dbReference>
<organism evidence="14 15">
    <name type="scientific">Priapulus caudatus</name>
    <name type="common">Priapulid worm</name>
    <dbReference type="NCBI Taxonomy" id="37621"/>
    <lineage>
        <taxon>Eukaryota</taxon>
        <taxon>Metazoa</taxon>
        <taxon>Ecdysozoa</taxon>
        <taxon>Scalidophora</taxon>
        <taxon>Priapulida</taxon>
        <taxon>Priapulimorpha</taxon>
        <taxon>Priapulimorphida</taxon>
        <taxon>Priapulidae</taxon>
        <taxon>Priapulus</taxon>
    </lineage>
</organism>
<keyword evidence="3 12" id="KW-0812">Transmembrane</keyword>
<dbReference type="PROSITE" id="PS50259">
    <property type="entry name" value="G_PROTEIN_RECEP_F3_4"/>
    <property type="match status" value="1"/>
</dbReference>
<gene>
    <name evidence="15" type="primary">LOC106821278</name>
</gene>
<protein>
    <submittedName>
        <fullName evidence="15">Gamma-aminobutyric acid type B receptor subunit 2-like</fullName>
    </submittedName>
</protein>
<proteinExistence type="predicted"/>
<evidence type="ECO:0000256" key="8">
    <source>
        <dbReference type="ARBA" id="ARBA00023180"/>
    </source>
</evidence>
<accession>A0ABM1FAN4</accession>
<evidence type="ECO:0000256" key="9">
    <source>
        <dbReference type="ARBA" id="ARBA00023224"/>
    </source>
</evidence>
<feature type="region of interest" description="Disordered" evidence="11">
    <location>
        <begin position="513"/>
        <end position="536"/>
    </location>
</feature>
<evidence type="ECO:0000256" key="11">
    <source>
        <dbReference type="SAM" id="MobiDB-lite"/>
    </source>
</evidence>
<feature type="compositionally biased region" description="Polar residues" evidence="11">
    <location>
        <begin position="472"/>
        <end position="481"/>
    </location>
</feature>
<keyword evidence="10" id="KW-0175">Coiled coil</keyword>
<dbReference type="PROSITE" id="PS00981">
    <property type="entry name" value="G_PROTEIN_RECEP_F3_3"/>
    <property type="match status" value="1"/>
</dbReference>
<dbReference type="InterPro" id="IPR017979">
    <property type="entry name" value="GPCR_3_CS"/>
</dbReference>
<dbReference type="PANTHER" id="PTHR10519">
    <property type="entry name" value="GABA-B RECEPTOR"/>
    <property type="match status" value="1"/>
</dbReference>
<feature type="domain" description="G-protein coupled receptors family 3 profile" evidence="13">
    <location>
        <begin position="1"/>
        <end position="204"/>
    </location>
</feature>
<dbReference type="InterPro" id="IPR017978">
    <property type="entry name" value="GPCR_3_C"/>
</dbReference>
<keyword evidence="5" id="KW-0297">G-protein coupled receptor</keyword>
<feature type="transmembrane region" description="Helical" evidence="12">
    <location>
        <begin position="37"/>
        <end position="59"/>
    </location>
</feature>
<dbReference type="GeneID" id="106821278"/>
<dbReference type="RefSeq" id="XP_014681505.1">
    <property type="nucleotide sequence ID" value="XM_014826019.1"/>
</dbReference>
<evidence type="ECO:0000256" key="4">
    <source>
        <dbReference type="ARBA" id="ARBA00022989"/>
    </source>
</evidence>
<evidence type="ECO:0000256" key="10">
    <source>
        <dbReference type="SAM" id="Coils"/>
    </source>
</evidence>
<feature type="compositionally biased region" description="Polar residues" evidence="11">
    <location>
        <begin position="437"/>
        <end position="450"/>
    </location>
</feature>
<evidence type="ECO:0000256" key="6">
    <source>
        <dbReference type="ARBA" id="ARBA00023136"/>
    </source>
</evidence>
<evidence type="ECO:0000256" key="12">
    <source>
        <dbReference type="SAM" id="Phobius"/>
    </source>
</evidence>
<feature type="transmembrane region" description="Helical" evidence="12">
    <location>
        <begin position="96"/>
        <end position="117"/>
    </location>
</feature>
<keyword evidence="9" id="KW-0807">Transducer</keyword>
<dbReference type="Proteomes" id="UP000695022">
    <property type="component" value="Unplaced"/>
</dbReference>
<comment type="subcellular location">
    <subcellularLocation>
        <location evidence="1">Cell membrane</location>
        <topology evidence="1">Multi-pass membrane protein</topology>
    </subcellularLocation>
</comment>
<keyword evidence="4 12" id="KW-1133">Transmembrane helix</keyword>
<keyword evidence="7" id="KW-0675">Receptor</keyword>
<evidence type="ECO:0000313" key="14">
    <source>
        <dbReference type="Proteomes" id="UP000695022"/>
    </source>
</evidence>
<keyword evidence="2" id="KW-1003">Cell membrane</keyword>
<evidence type="ECO:0000256" key="5">
    <source>
        <dbReference type="ARBA" id="ARBA00023040"/>
    </source>
</evidence>
<feature type="transmembrane region" description="Helical" evidence="12">
    <location>
        <begin position="137"/>
        <end position="154"/>
    </location>
</feature>
<feature type="compositionally biased region" description="Polar residues" evidence="11">
    <location>
        <begin position="398"/>
        <end position="419"/>
    </location>
</feature>
<reference evidence="15" key="1">
    <citation type="submission" date="2025-08" db="UniProtKB">
        <authorList>
            <consortium name="RefSeq"/>
        </authorList>
    </citation>
    <scope>IDENTIFICATION</scope>
</reference>
<feature type="region of interest" description="Disordered" evidence="11">
    <location>
        <begin position="370"/>
        <end position="485"/>
    </location>
</feature>
<feature type="transmembrane region" description="Helical" evidence="12">
    <location>
        <begin position="161"/>
        <end position="182"/>
    </location>
</feature>
<feature type="coiled-coil region" evidence="10">
    <location>
        <begin position="214"/>
        <end position="259"/>
    </location>
</feature>
<dbReference type="InterPro" id="IPR002455">
    <property type="entry name" value="GPCR3_GABA-B"/>
</dbReference>
<evidence type="ECO:0000256" key="7">
    <source>
        <dbReference type="ARBA" id="ARBA00023170"/>
    </source>
</evidence>
<name>A0ABM1FAN4_PRICU</name>
<feature type="region of interest" description="Disordered" evidence="11">
    <location>
        <begin position="549"/>
        <end position="587"/>
    </location>
</feature>
<evidence type="ECO:0000256" key="3">
    <source>
        <dbReference type="ARBA" id="ARBA00022692"/>
    </source>
</evidence>
<keyword evidence="6 12" id="KW-0472">Membrane</keyword>